<organism evidence="1 2">
    <name type="scientific">Chlamydomonas eustigma</name>
    <dbReference type="NCBI Taxonomy" id="1157962"/>
    <lineage>
        <taxon>Eukaryota</taxon>
        <taxon>Viridiplantae</taxon>
        <taxon>Chlorophyta</taxon>
        <taxon>core chlorophytes</taxon>
        <taxon>Chlorophyceae</taxon>
        <taxon>CS clade</taxon>
        <taxon>Chlamydomonadales</taxon>
        <taxon>Chlamydomonadaceae</taxon>
        <taxon>Chlamydomonas</taxon>
    </lineage>
</organism>
<proteinExistence type="predicted"/>
<accession>A0A250WQA1</accession>
<dbReference type="EMBL" id="BEGY01000002">
    <property type="protein sequence ID" value="GAX73025.1"/>
    <property type="molecule type" value="Genomic_DNA"/>
</dbReference>
<dbReference type="Proteomes" id="UP000232323">
    <property type="component" value="Unassembled WGS sequence"/>
</dbReference>
<name>A0A250WQA1_9CHLO</name>
<evidence type="ECO:0000313" key="2">
    <source>
        <dbReference type="Proteomes" id="UP000232323"/>
    </source>
</evidence>
<gene>
    <name evidence="1" type="ORF">CEUSTIGMA_g477.t1</name>
</gene>
<reference evidence="1 2" key="1">
    <citation type="submission" date="2017-08" db="EMBL/GenBank/DDBJ databases">
        <title>Acidophilic green algal genome provides insights into adaptation to an acidic environment.</title>
        <authorList>
            <person name="Hirooka S."/>
            <person name="Hirose Y."/>
            <person name="Kanesaki Y."/>
            <person name="Higuchi S."/>
            <person name="Fujiwara T."/>
            <person name="Onuma R."/>
            <person name="Era A."/>
            <person name="Ohbayashi R."/>
            <person name="Uzuka A."/>
            <person name="Nozaki H."/>
            <person name="Yoshikawa H."/>
            <person name="Miyagishima S.Y."/>
        </authorList>
    </citation>
    <scope>NUCLEOTIDE SEQUENCE [LARGE SCALE GENOMIC DNA]</scope>
    <source>
        <strain evidence="1 2">NIES-2499</strain>
    </source>
</reference>
<sequence>MLPSLLNDKADTVLGYLKICSSTVHAAAAVGSEDARYLLDGLEEGRRCADALFGAWAGSEKYMQWKIVQWTVQFLLPELVEVTRALPVLPDTLGLRWQLAMAWMALCSTFGVGFAKTVIVPLVAAAAGTQSQGLPGGGTLEVVLGRHALSSHLQDSASDQVPSSSESVKAARERVLPQLVGAVLPAAGVLSTYIASTLGSPAWSTVEHNDHDSYMSYPYKVTVVFDGLLESATLDVAATVLNCGARLAAAVAPSASRSAASAGLLEWVLHAVQQLDQQLPAGNQSAARGAVAGPAFSNNQQQRGPVRTLDQQQALAVQLVQIVHIIYSHDVRLPRLQTNVLVSGIKSRGSHGSHLRCTLNFKVSFTICPFYIRPALRACSAIRACYGSSLLGLAGSHDQGEAGRSDSQSPAIATAAAVPFVPAAAASASSNSVESSQSESSSGGGGFRARFEMFRKKFTSSGQQQQQGSEMKGAAGSVLTPVLHVQGSVGLQYQQAANTSNDQSSKHSALV</sequence>
<evidence type="ECO:0000313" key="1">
    <source>
        <dbReference type="EMBL" id="GAX73025.1"/>
    </source>
</evidence>
<comment type="caution">
    <text evidence="1">The sequence shown here is derived from an EMBL/GenBank/DDBJ whole genome shotgun (WGS) entry which is preliminary data.</text>
</comment>
<keyword evidence="2" id="KW-1185">Reference proteome</keyword>
<protein>
    <submittedName>
        <fullName evidence="1">Uncharacterized protein</fullName>
    </submittedName>
</protein>
<dbReference type="AlphaFoldDB" id="A0A250WQA1"/>